<comment type="caution">
    <text evidence="1">The sequence shown here is derived from an EMBL/GenBank/DDBJ whole genome shotgun (WGS) entry which is preliminary data.</text>
</comment>
<evidence type="ECO:0000313" key="2">
    <source>
        <dbReference type="Proteomes" id="UP000008367"/>
    </source>
</evidence>
<protein>
    <submittedName>
        <fullName evidence="1">PilZ domain protein</fullName>
    </submittedName>
</protein>
<evidence type="ECO:0000313" key="1">
    <source>
        <dbReference type="EMBL" id="EKM25361.1"/>
    </source>
</evidence>
<dbReference type="AlphaFoldDB" id="A0A454CML0"/>
<name>A0A454CML0_VIBHA</name>
<gene>
    <name evidence="1" type="ORF">VCHENC02_0378A</name>
</gene>
<dbReference type="Proteomes" id="UP000008367">
    <property type="component" value="Unassembled WGS sequence"/>
</dbReference>
<sequence>MLCLADIIRITTYFNRNNAA</sequence>
<accession>A0A454CML0</accession>
<proteinExistence type="predicted"/>
<reference evidence="1 2" key="1">
    <citation type="submission" date="2012-10" db="EMBL/GenBank/DDBJ databases">
        <title>Genome sequence of Vibrio Cholerae HENC-02.</title>
        <authorList>
            <person name="Eppinger M."/>
            <person name="Hasan N.A."/>
            <person name="Sengamalay N."/>
            <person name="Hine E."/>
            <person name="Su Q."/>
            <person name="Daugherty S.C."/>
            <person name="Young S."/>
            <person name="Sadzewicz L."/>
            <person name="Tallon L."/>
            <person name="Cebula T.A."/>
            <person name="Ravel J."/>
            <person name="Colwell R.R."/>
        </authorList>
    </citation>
    <scope>NUCLEOTIDE SEQUENCE [LARGE SCALE GENOMIC DNA]</scope>
    <source>
        <strain evidence="1 2">HENC-02</strain>
    </source>
</reference>
<dbReference type="EMBL" id="AJSR01002871">
    <property type="protein sequence ID" value="EKM25361.1"/>
    <property type="molecule type" value="Genomic_DNA"/>
</dbReference>
<feature type="non-terminal residue" evidence="1">
    <location>
        <position position="20"/>
    </location>
</feature>
<organism evidence="1 2">
    <name type="scientific">Vibrio harveyi</name>
    <name type="common">Beneckea harveyi</name>
    <dbReference type="NCBI Taxonomy" id="669"/>
    <lineage>
        <taxon>Bacteria</taxon>
        <taxon>Pseudomonadati</taxon>
        <taxon>Pseudomonadota</taxon>
        <taxon>Gammaproteobacteria</taxon>
        <taxon>Vibrionales</taxon>
        <taxon>Vibrionaceae</taxon>
        <taxon>Vibrio</taxon>
    </lineage>
</organism>